<gene>
    <name evidence="1" type="ORF">PW252_06110</name>
</gene>
<name>A0AA96VKN7_9STRE</name>
<reference evidence="1" key="1">
    <citation type="submission" date="2023-02" db="EMBL/GenBank/DDBJ databases">
        <title>Streptococcus sp. Genome Sequencing and Assembly.</title>
        <authorList>
            <person name="Shore S.M."/>
            <person name="Nicholson T.L."/>
        </authorList>
    </citation>
    <scope>NUCLEOTIDE SEQUENCE</scope>
    <source>
        <strain evidence="1">29887</strain>
    </source>
</reference>
<dbReference type="KEGG" id="sins:PW252_06110"/>
<organism evidence="1">
    <name type="scientific">Streptococcus iners</name>
    <dbReference type="NCBI Taxonomy" id="3028084"/>
    <lineage>
        <taxon>Bacteria</taxon>
        <taxon>Bacillati</taxon>
        <taxon>Bacillota</taxon>
        <taxon>Bacilli</taxon>
        <taxon>Lactobacillales</taxon>
        <taxon>Streptococcaceae</taxon>
        <taxon>Streptococcus</taxon>
    </lineage>
</organism>
<sequence length="104" mass="12257">MTKQELLNFVEAHQSEIGAFTIMPGRKFGGQFTLGYYFDEESQKYKFYEVSERQDFKIRAEFNTESEAIDRLYRKIVFRFNLTAPSIYINMESIDSIEIIEASV</sequence>
<accession>A0AA96VKN7</accession>
<protein>
    <submittedName>
        <fullName evidence="1">Uncharacterized protein</fullName>
    </submittedName>
</protein>
<proteinExistence type="predicted"/>
<dbReference type="RefSeq" id="WP_248050030.1">
    <property type="nucleotide sequence ID" value="NZ_CP118735.1"/>
</dbReference>
<dbReference type="AlphaFoldDB" id="A0AA96VKN7"/>
<evidence type="ECO:0000313" key="1">
    <source>
        <dbReference type="EMBL" id="WNY50161.1"/>
    </source>
</evidence>
<dbReference type="EMBL" id="CP118735">
    <property type="protein sequence ID" value="WNY50161.1"/>
    <property type="molecule type" value="Genomic_DNA"/>
</dbReference>